<protein>
    <submittedName>
        <fullName evidence="1">Uncharacterized protein</fullName>
    </submittedName>
</protein>
<keyword evidence="2" id="KW-1185">Reference proteome</keyword>
<gene>
    <name evidence="1" type="ORF">MIND_01147300</name>
</gene>
<evidence type="ECO:0000313" key="1">
    <source>
        <dbReference type="EMBL" id="KAF7293673.1"/>
    </source>
</evidence>
<dbReference type="EMBL" id="JACAZF010000010">
    <property type="protein sequence ID" value="KAF7293673.1"/>
    <property type="molecule type" value="Genomic_DNA"/>
</dbReference>
<dbReference type="OrthoDB" id="3064471at2759"/>
<proteinExistence type="predicted"/>
<dbReference type="RefSeq" id="XP_037215836.1">
    <property type="nucleotide sequence ID" value="XM_037368004.1"/>
</dbReference>
<sequence length="238" mass="27525">MITYKLHSLPDYPDSILRFGTTDSTSTQNGELAHRLVKLLYRRTNKRDHVRQIAKHEHRRRLIPQRKEQSTPTKALPTPINKLVAGGNYSPACARNPILPMAPTCHQNNTIIYRILEDPSGVFPISSSIQTLILVVTGLLLARMEIDKQDDPALKNFVLNLKAHLRCRLLDLEESDDMPFSQDDLIKVVIEKELLYTHATMRVNYTTYDVRRDQDMLNPRTRKFFMVHAQDSVDPHRF</sequence>
<evidence type="ECO:0000313" key="2">
    <source>
        <dbReference type="Proteomes" id="UP000636479"/>
    </source>
</evidence>
<comment type="caution">
    <text evidence="1">The sequence shown here is derived from an EMBL/GenBank/DDBJ whole genome shotgun (WGS) entry which is preliminary data.</text>
</comment>
<reference evidence="1" key="1">
    <citation type="submission" date="2020-05" db="EMBL/GenBank/DDBJ databases">
        <title>Mycena genomes resolve the evolution of fungal bioluminescence.</title>
        <authorList>
            <person name="Tsai I.J."/>
        </authorList>
    </citation>
    <scope>NUCLEOTIDE SEQUENCE</scope>
    <source>
        <strain evidence="1">171206Taipei</strain>
    </source>
</reference>
<dbReference type="AlphaFoldDB" id="A0A8H6VXD9"/>
<organism evidence="1 2">
    <name type="scientific">Mycena indigotica</name>
    <dbReference type="NCBI Taxonomy" id="2126181"/>
    <lineage>
        <taxon>Eukaryota</taxon>
        <taxon>Fungi</taxon>
        <taxon>Dikarya</taxon>
        <taxon>Basidiomycota</taxon>
        <taxon>Agaricomycotina</taxon>
        <taxon>Agaricomycetes</taxon>
        <taxon>Agaricomycetidae</taxon>
        <taxon>Agaricales</taxon>
        <taxon>Marasmiineae</taxon>
        <taxon>Mycenaceae</taxon>
        <taxon>Mycena</taxon>
    </lineage>
</organism>
<dbReference type="GeneID" id="59350520"/>
<dbReference type="Proteomes" id="UP000636479">
    <property type="component" value="Unassembled WGS sequence"/>
</dbReference>
<name>A0A8H6VXD9_9AGAR</name>
<accession>A0A8H6VXD9</accession>